<reference evidence="2" key="2">
    <citation type="submission" date="2022-06" db="UniProtKB">
        <authorList>
            <consortium name="EnsemblMetazoa"/>
        </authorList>
    </citation>
    <scope>IDENTIFICATION</scope>
    <source>
        <strain evidence="2">DF5081</strain>
    </source>
</reference>
<feature type="region of interest" description="Disordered" evidence="1">
    <location>
        <begin position="1"/>
        <end position="84"/>
    </location>
</feature>
<organism evidence="2 3">
    <name type="scientific">Caenorhabditis japonica</name>
    <dbReference type="NCBI Taxonomy" id="281687"/>
    <lineage>
        <taxon>Eukaryota</taxon>
        <taxon>Metazoa</taxon>
        <taxon>Ecdysozoa</taxon>
        <taxon>Nematoda</taxon>
        <taxon>Chromadorea</taxon>
        <taxon>Rhabditida</taxon>
        <taxon>Rhabditina</taxon>
        <taxon>Rhabditomorpha</taxon>
        <taxon>Rhabditoidea</taxon>
        <taxon>Rhabditidae</taxon>
        <taxon>Peloderinae</taxon>
        <taxon>Caenorhabditis</taxon>
    </lineage>
</organism>
<reference evidence="3" key="1">
    <citation type="submission" date="2010-08" db="EMBL/GenBank/DDBJ databases">
        <authorList>
            <consortium name="Caenorhabditis japonica Sequencing Consortium"/>
            <person name="Wilson R.K."/>
        </authorList>
    </citation>
    <scope>NUCLEOTIDE SEQUENCE [LARGE SCALE GENOMIC DNA]</scope>
    <source>
        <strain evidence="3">DF5081</strain>
    </source>
</reference>
<keyword evidence="3" id="KW-1185">Reference proteome</keyword>
<name>A0A8R1DQJ6_CAEJA</name>
<proteinExistence type="predicted"/>
<sequence length="84" mass="8864">MNNTNRGFTEELPENFLDTISPHPMTPTVSTSSATGSSTSSDEPATSSTPQLASLAPMNLSAEQPSSSFSSISSTYVHIKNEPE</sequence>
<accession>A0A8R1DQJ6</accession>
<evidence type="ECO:0000313" key="3">
    <source>
        <dbReference type="Proteomes" id="UP000005237"/>
    </source>
</evidence>
<protein>
    <submittedName>
        <fullName evidence="2">Uncharacterized protein</fullName>
    </submittedName>
</protein>
<evidence type="ECO:0000313" key="2">
    <source>
        <dbReference type="EnsemblMetazoa" id="CJA09156.1"/>
    </source>
</evidence>
<dbReference type="AlphaFoldDB" id="A0A8R1DQJ6"/>
<feature type="compositionally biased region" description="Low complexity" evidence="1">
    <location>
        <begin position="26"/>
        <end position="49"/>
    </location>
</feature>
<dbReference type="EnsemblMetazoa" id="CJA09156.1">
    <property type="protein sequence ID" value="CJA09156.1"/>
    <property type="gene ID" value="WBGene00128360"/>
</dbReference>
<dbReference type="Proteomes" id="UP000005237">
    <property type="component" value="Unassembled WGS sequence"/>
</dbReference>
<evidence type="ECO:0000256" key="1">
    <source>
        <dbReference type="SAM" id="MobiDB-lite"/>
    </source>
</evidence>